<evidence type="ECO:0000313" key="5">
    <source>
        <dbReference type="Proteomes" id="UP000281955"/>
    </source>
</evidence>
<dbReference type="SMART" id="SM01022">
    <property type="entry name" value="ASCH"/>
    <property type="match status" value="1"/>
</dbReference>
<proteinExistence type="predicted"/>
<dbReference type="GO" id="GO:0016020">
    <property type="term" value="C:membrane"/>
    <property type="evidence" value="ECO:0007669"/>
    <property type="project" value="TreeGrafter"/>
</dbReference>
<dbReference type="CDD" id="cd06553">
    <property type="entry name" value="ASCH_Ef3133_like"/>
    <property type="match status" value="1"/>
</dbReference>
<dbReference type="PANTHER" id="PTHR10587:SF133">
    <property type="entry name" value="CHITIN DEACETYLASE 1-RELATED"/>
    <property type="match status" value="1"/>
</dbReference>
<reference evidence="4 5" key="1">
    <citation type="submission" date="2018-10" db="EMBL/GenBank/DDBJ databases">
        <title>Genomic Encyclopedia of Archaeal and Bacterial Type Strains, Phase II (KMG-II): from individual species to whole genera.</title>
        <authorList>
            <person name="Goeker M."/>
        </authorList>
    </citation>
    <scope>NUCLEOTIDE SEQUENCE [LARGE SCALE GENOMIC DNA]</scope>
    <source>
        <strain evidence="4 5">RP-AC37</strain>
    </source>
</reference>
<dbReference type="OrthoDB" id="3521160at2"/>
<dbReference type="Pfam" id="PF04266">
    <property type="entry name" value="ASCH"/>
    <property type="match status" value="1"/>
</dbReference>
<dbReference type="GO" id="GO:0046872">
    <property type="term" value="F:metal ion binding"/>
    <property type="evidence" value="ECO:0007669"/>
    <property type="project" value="UniProtKB-KW"/>
</dbReference>
<sequence length="397" mass="42263">MPDLDRPVVALTFDDGPSSFRPRTLEVLREHGVPATFFDVGARVRANPHLVAFAAAEGHLVLNHTDTHPRLADLPDEQVRSEVRETEQALAAAGVEPAFKAVRPPFLSTDEGVRGVLSDLGYLEVLATFGVPDYDPATTAEQIVAEVLEKAEPGAVVVLHDGAIDSGAGAATVEALPAIITGLRERGYELGLLDASGSAVPATLQHRSDPVPPVQAPVPYRPLVHESPEPPAPWVVSVGVGPGAVEAMWRDYCTATGADPDSLDVATAFGDSPAMADQLLELVLHGPKRATAGLLADFDAGTPLPSVGAHWIVLDGTGAPACVLQTTDVRTGLLGSVDDAFALDEGEGDRTRGDWLAGHRRYFERQGERRGTPFDETTEQVVFERFRVVWPPEVADR</sequence>
<dbReference type="SUPFAM" id="SSF88713">
    <property type="entry name" value="Glycoside hydrolase/deacetylase"/>
    <property type="match status" value="1"/>
</dbReference>
<evidence type="ECO:0000256" key="1">
    <source>
        <dbReference type="ARBA" id="ARBA00022723"/>
    </source>
</evidence>
<keyword evidence="2" id="KW-0378">Hydrolase</keyword>
<dbReference type="PROSITE" id="PS51677">
    <property type="entry name" value="NODB"/>
    <property type="match status" value="1"/>
</dbReference>
<dbReference type="RefSeq" id="WP_121195180.1">
    <property type="nucleotide sequence ID" value="NZ_RBWV01000017.1"/>
</dbReference>
<comment type="caution">
    <text evidence="4">The sequence shown here is derived from an EMBL/GenBank/DDBJ whole genome shotgun (WGS) entry which is preliminary data.</text>
</comment>
<dbReference type="PANTHER" id="PTHR10587">
    <property type="entry name" value="GLYCOSYL TRANSFERASE-RELATED"/>
    <property type="match status" value="1"/>
</dbReference>
<dbReference type="SUPFAM" id="SSF88697">
    <property type="entry name" value="PUA domain-like"/>
    <property type="match status" value="1"/>
</dbReference>
<dbReference type="Proteomes" id="UP000281955">
    <property type="component" value="Unassembled WGS sequence"/>
</dbReference>
<organism evidence="4 5">
    <name type="scientific">Motilibacter peucedani</name>
    <dbReference type="NCBI Taxonomy" id="598650"/>
    <lineage>
        <taxon>Bacteria</taxon>
        <taxon>Bacillati</taxon>
        <taxon>Actinomycetota</taxon>
        <taxon>Actinomycetes</taxon>
        <taxon>Motilibacterales</taxon>
        <taxon>Motilibacteraceae</taxon>
        <taxon>Motilibacter</taxon>
    </lineage>
</organism>
<dbReference type="AlphaFoldDB" id="A0A420XKJ8"/>
<name>A0A420XKJ8_9ACTN</name>
<dbReference type="InterPro" id="IPR015947">
    <property type="entry name" value="PUA-like_sf"/>
</dbReference>
<dbReference type="GO" id="GO:0016810">
    <property type="term" value="F:hydrolase activity, acting on carbon-nitrogen (but not peptide) bonds"/>
    <property type="evidence" value="ECO:0007669"/>
    <property type="project" value="InterPro"/>
</dbReference>
<protein>
    <submittedName>
        <fullName evidence="4">Peptidoglycan/xylan/chitin deacetylase (PgdA/CDA1 family)</fullName>
    </submittedName>
</protein>
<evidence type="ECO:0000259" key="3">
    <source>
        <dbReference type="PROSITE" id="PS51677"/>
    </source>
</evidence>
<dbReference type="Pfam" id="PF01522">
    <property type="entry name" value="Polysacc_deac_1"/>
    <property type="match status" value="1"/>
</dbReference>
<gene>
    <name evidence="4" type="ORF">CLV35_3952</name>
</gene>
<dbReference type="InterPro" id="IPR009326">
    <property type="entry name" value="DUF984"/>
</dbReference>
<dbReference type="GO" id="GO:0005975">
    <property type="term" value="P:carbohydrate metabolic process"/>
    <property type="evidence" value="ECO:0007669"/>
    <property type="project" value="InterPro"/>
</dbReference>
<dbReference type="CDD" id="cd10917">
    <property type="entry name" value="CE4_NodB_like_6s_7s"/>
    <property type="match status" value="1"/>
</dbReference>
<dbReference type="InParanoid" id="A0A420XKJ8"/>
<dbReference type="Gene3D" id="3.20.20.370">
    <property type="entry name" value="Glycoside hydrolase/deacetylase"/>
    <property type="match status" value="1"/>
</dbReference>
<keyword evidence="5" id="KW-1185">Reference proteome</keyword>
<dbReference type="InterPro" id="IPR050248">
    <property type="entry name" value="Polysacc_deacetylase_ArnD"/>
</dbReference>
<dbReference type="FunCoup" id="A0A420XKJ8">
    <property type="interactions" value="1"/>
</dbReference>
<feature type="domain" description="NodB homology" evidence="3">
    <location>
        <begin position="7"/>
        <end position="191"/>
    </location>
</feature>
<dbReference type="InterPro" id="IPR002509">
    <property type="entry name" value="NODB_dom"/>
</dbReference>
<dbReference type="Gene3D" id="3.10.400.10">
    <property type="entry name" value="Sulfate adenylyltransferase"/>
    <property type="match status" value="1"/>
</dbReference>
<dbReference type="InterPro" id="IPR011330">
    <property type="entry name" value="Glyco_hydro/deAcase_b/a-brl"/>
</dbReference>
<accession>A0A420XKJ8</accession>
<dbReference type="EMBL" id="RBWV01000017">
    <property type="protein sequence ID" value="RKS68045.1"/>
    <property type="molecule type" value="Genomic_DNA"/>
</dbReference>
<keyword evidence="1" id="KW-0479">Metal-binding</keyword>
<evidence type="ECO:0000256" key="2">
    <source>
        <dbReference type="ARBA" id="ARBA00022801"/>
    </source>
</evidence>
<dbReference type="InterPro" id="IPR007374">
    <property type="entry name" value="ASCH_domain"/>
</dbReference>
<evidence type="ECO:0000313" key="4">
    <source>
        <dbReference type="EMBL" id="RKS68045.1"/>
    </source>
</evidence>